<dbReference type="RefSeq" id="WP_172344398.1">
    <property type="nucleotide sequence ID" value="NZ_CASYYZ010000015.1"/>
</dbReference>
<evidence type="ECO:0000256" key="1">
    <source>
        <dbReference type="SAM" id="SignalP"/>
    </source>
</evidence>
<evidence type="ECO:0000313" key="2">
    <source>
        <dbReference type="EMBL" id="NPE24908.1"/>
    </source>
</evidence>
<keyword evidence="1" id="KW-0732">Signal</keyword>
<gene>
    <name evidence="2" type="ORF">HPS54_05145</name>
</gene>
<dbReference type="EMBL" id="JABKKJ010000006">
    <property type="protein sequence ID" value="NPE24908.1"/>
    <property type="molecule type" value="Genomic_DNA"/>
</dbReference>
<evidence type="ECO:0000313" key="3">
    <source>
        <dbReference type="Proteomes" id="UP000820977"/>
    </source>
</evidence>
<comment type="caution">
    <text evidence="2">The sequence shown here is derived from an EMBL/GenBank/DDBJ whole genome shotgun (WGS) entry which is preliminary data.</text>
</comment>
<reference evidence="2 3" key="1">
    <citation type="submission" date="2020-05" db="EMBL/GenBank/DDBJ databases">
        <title>Distinct polysaccharide utilization as determinants for interspecies competition between intestinal Prevotella spp.</title>
        <authorList>
            <person name="Galvez E.J.C."/>
            <person name="Iljazovic A."/>
            <person name="Strowig T."/>
        </authorList>
    </citation>
    <scope>NUCLEOTIDE SEQUENCE [LARGE SCALE GENOMIC DNA]</scope>
    <source>
        <strain evidence="2 3">PCHR</strain>
    </source>
</reference>
<name>A0ABX2B274_9BACT</name>
<sequence length="329" mass="37698">MKKTILLLIVAFAATAVMGQRSLTLSVPKCTTFFKVGTDGLNMRKRPDAAGAKLMAWHSDAGSYETVTKYYFSDENRGRYKANDYNGAYIETVHPDKDALLPVTGESGDWVQVEWLADNVCMKAYVMKKFGTLMTVSDTGLEGFCPSMSEYDLNGNEMSRVNVATIHRPMGKYKDLKFSLKTDESYSVDDPFYATLRFPFLIDGKYLAVETANIQVKPVRGLRASSLYWEKEYGMDDEVFYTTTLKIEACAKSMQQQTVENILLNMTDRQFEMMLDSVLFNNDEYPLEIWIRSDRQSYEMLNTNMQYSSYPKCRQTFTFGDRNSTVRKE</sequence>
<organism evidence="2 3">
    <name type="scientific">Xylanibacter caecicola</name>
    <dbReference type="NCBI Taxonomy" id="2736294"/>
    <lineage>
        <taxon>Bacteria</taxon>
        <taxon>Pseudomonadati</taxon>
        <taxon>Bacteroidota</taxon>
        <taxon>Bacteroidia</taxon>
        <taxon>Bacteroidales</taxon>
        <taxon>Prevotellaceae</taxon>
        <taxon>Xylanibacter</taxon>
    </lineage>
</organism>
<keyword evidence="3" id="KW-1185">Reference proteome</keyword>
<accession>A0ABX2B274</accession>
<proteinExistence type="predicted"/>
<feature type="signal peptide" evidence="1">
    <location>
        <begin position="1"/>
        <end position="19"/>
    </location>
</feature>
<dbReference type="Proteomes" id="UP000820977">
    <property type="component" value="Unassembled WGS sequence"/>
</dbReference>
<feature type="chain" id="PRO_5046718330" evidence="1">
    <location>
        <begin position="20"/>
        <end position="329"/>
    </location>
</feature>
<protein>
    <submittedName>
        <fullName evidence="2">Uncharacterized protein</fullName>
    </submittedName>
</protein>